<evidence type="ECO:0000313" key="2">
    <source>
        <dbReference type="Proteomes" id="UP000287615"/>
    </source>
</evidence>
<dbReference type="Proteomes" id="UP000287615">
    <property type="component" value="Unassembled WGS sequence"/>
</dbReference>
<reference evidence="1 2" key="1">
    <citation type="submission" date="2017-01" db="EMBL/GenBank/DDBJ databases">
        <title>The cable genome- insights into the physiology and evolution of filamentous bacteria capable of sulfide oxidation via long distance electron transfer.</title>
        <authorList>
            <person name="Schreiber L."/>
            <person name="Bjerg J.T."/>
            <person name="Boggild A."/>
            <person name="Van De Vossenberg J."/>
            <person name="Meysman F."/>
            <person name="Nielsen L.P."/>
            <person name="Schramm A."/>
            <person name="Kjeldsen K.U."/>
        </authorList>
    </citation>
    <scope>NUCLEOTIDE SEQUENCE [LARGE SCALE GENOMIC DNA]</scope>
    <source>
        <strain evidence="1">A3</strain>
    </source>
</reference>
<proteinExistence type="predicted"/>
<evidence type="ECO:0000313" key="1">
    <source>
        <dbReference type="EMBL" id="RWX50225.1"/>
    </source>
</evidence>
<sequence>MPPTREIFPFVIGSMSFGALSPNMWLGLLQGVAYCNEVLGIPWSWPPVKAVVRRGFSRARS</sequence>
<dbReference type="AlphaFoldDB" id="A0A3S3SU69"/>
<gene>
    <name evidence="1" type="ORF">VU00_11181</name>
</gene>
<organism evidence="1 2">
    <name type="scientific">Candidatus Electrothrix marina</name>
    <dbReference type="NCBI Taxonomy" id="1859130"/>
    <lineage>
        <taxon>Bacteria</taxon>
        <taxon>Pseudomonadati</taxon>
        <taxon>Thermodesulfobacteriota</taxon>
        <taxon>Desulfobulbia</taxon>
        <taxon>Desulfobulbales</taxon>
        <taxon>Desulfobulbaceae</taxon>
        <taxon>Candidatus Electrothrix</taxon>
    </lineage>
</organism>
<dbReference type="EMBL" id="MTKR01000118">
    <property type="protein sequence ID" value="RWX50225.1"/>
    <property type="molecule type" value="Genomic_DNA"/>
</dbReference>
<name>A0A3S3SU69_9BACT</name>
<accession>A0A3S3SU69</accession>
<comment type="caution">
    <text evidence="1">The sequence shown here is derived from an EMBL/GenBank/DDBJ whole genome shotgun (WGS) entry which is preliminary data.</text>
</comment>
<protein>
    <submittedName>
        <fullName evidence="1">Uncharacterized protein</fullName>
    </submittedName>
</protein>